<keyword evidence="21" id="KW-1185">Reference proteome</keyword>
<dbReference type="PRINTS" id="PR00133">
    <property type="entry name" value="GLHYDRLASE3"/>
</dbReference>
<feature type="domain" description="PA14" evidence="19">
    <location>
        <begin position="1073"/>
        <end position="1234"/>
    </location>
</feature>
<evidence type="ECO:0000256" key="15">
    <source>
        <dbReference type="ARBA" id="ARBA00041809"/>
    </source>
</evidence>
<dbReference type="PANTHER" id="PTHR42715:SF27">
    <property type="entry name" value="BETA-GLUCOSIDASE-RELATED"/>
    <property type="match status" value="1"/>
</dbReference>
<dbReference type="SUPFAM" id="SSF51445">
    <property type="entry name" value="(Trans)glycosidases"/>
    <property type="match status" value="1"/>
</dbReference>
<dbReference type="PROSITE" id="PS51820">
    <property type="entry name" value="PA14"/>
    <property type="match status" value="1"/>
</dbReference>
<dbReference type="FunFam" id="3.20.20.300:FF:000006">
    <property type="entry name" value="Beta-glucosidase H"/>
    <property type="match status" value="1"/>
</dbReference>
<comment type="pathway">
    <text evidence="2">Glycan metabolism; cellulose degradation.</text>
</comment>
<dbReference type="Pfam" id="PF00172">
    <property type="entry name" value="Zn_clus"/>
    <property type="match status" value="1"/>
</dbReference>
<dbReference type="InterPro" id="IPR001138">
    <property type="entry name" value="Zn2Cys6_DnaBD"/>
</dbReference>
<evidence type="ECO:0000256" key="14">
    <source>
        <dbReference type="ARBA" id="ARBA00041603"/>
    </source>
</evidence>
<dbReference type="SMART" id="SM00066">
    <property type="entry name" value="GAL4"/>
    <property type="match status" value="1"/>
</dbReference>
<dbReference type="CDD" id="cd00067">
    <property type="entry name" value="GAL4"/>
    <property type="match status" value="1"/>
</dbReference>
<dbReference type="Pfam" id="PF01915">
    <property type="entry name" value="Glyco_hydro_3_C"/>
    <property type="match status" value="1"/>
</dbReference>
<evidence type="ECO:0000256" key="10">
    <source>
        <dbReference type="ARBA" id="ARBA00023295"/>
    </source>
</evidence>
<evidence type="ECO:0000256" key="7">
    <source>
        <dbReference type="ARBA" id="ARBA00023180"/>
    </source>
</evidence>
<dbReference type="InterPro" id="IPR001764">
    <property type="entry name" value="Glyco_hydro_3_N"/>
</dbReference>
<evidence type="ECO:0000256" key="2">
    <source>
        <dbReference type="ARBA" id="ARBA00004987"/>
    </source>
</evidence>
<reference evidence="20 21" key="1">
    <citation type="submission" date="2018-05" db="EMBL/GenBank/DDBJ databases">
        <title>Whole genome sequencing for identification of molecular markers to develop diagnostic detection tools for the regulated plant pathogen Lachnellula willkommii.</title>
        <authorList>
            <person name="Giroux E."/>
            <person name="Bilodeau G."/>
        </authorList>
    </citation>
    <scope>NUCLEOTIDE SEQUENCE [LARGE SCALE GENOMIC DNA]</scope>
    <source>
        <strain evidence="20 21">CBS 203.66</strain>
    </source>
</reference>
<comment type="similarity">
    <text evidence="3">Belongs to the glycosyl hydrolase 3 family.</text>
</comment>
<name>A0A8T9BT51_9HELO</name>
<evidence type="ECO:0000256" key="1">
    <source>
        <dbReference type="ARBA" id="ARBA00000448"/>
    </source>
</evidence>
<dbReference type="Pfam" id="PF00933">
    <property type="entry name" value="Glyco_hydro_3"/>
    <property type="match status" value="1"/>
</dbReference>
<feature type="domain" description="Zn(2)-C6 fungal-type" evidence="18">
    <location>
        <begin position="91"/>
        <end position="121"/>
    </location>
</feature>
<dbReference type="PROSITE" id="PS00463">
    <property type="entry name" value="ZN2_CY6_FUNGAL_1"/>
    <property type="match status" value="1"/>
</dbReference>
<dbReference type="SMART" id="SM01217">
    <property type="entry name" value="Fn3_like"/>
    <property type="match status" value="1"/>
</dbReference>
<evidence type="ECO:0000259" key="18">
    <source>
        <dbReference type="PROSITE" id="PS50048"/>
    </source>
</evidence>
<dbReference type="OrthoDB" id="47059at2759"/>
<evidence type="ECO:0000259" key="19">
    <source>
        <dbReference type="PROSITE" id="PS51820"/>
    </source>
</evidence>
<keyword evidence="17" id="KW-0812">Transmembrane</keyword>
<dbReference type="SUPFAM" id="SSF57701">
    <property type="entry name" value="Zn2/Cys6 DNA-binding domain"/>
    <property type="match status" value="1"/>
</dbReference>
<evidence type="ECO:0000256" key="6">
    <source>
        <dbReference type="ARBA" id="ARBA00023001"/>
    </source>
</evidence>
<keyword evidence="17" id="KW-0472">Membrane</keyword>
<dbReference type="InterPro" id="IPR002772">
    <property type="entry name" value="Glyco_hydro_3_C"/>
</dbReference>
<evidence type="ECO:0000313" key="20">
    <source>
        <dbReference type="EMBL" id="TVY21142.1"/>
    </source>
</evidence>
<dbReference type="InterPro" id="IPR050288">
    <property type="entry name" value="Cellulose_deg_GH3"/>
</dbReference>
<dbReference type="InterPro" id="IPR026891">
    <property type="entry name" value="Fn3-like"/>
</dbReference>
<dbReference type="InterPro" id="IPR011658">
    <property type="entry name" value="PA14_dom"/>
</dbReference>
<evidence type="ECO:0000256" key="8">
    <source>
        <dbReference type="ARBA" id="ARBA00023242"/>
    </source>
</evidence>
<evidence type="ECO:0000256" key="9">
    <source>
        <dbReference type="ARBA" id="ARBA00023277"/>
    </source>
</evidence>
<dbReference type="InterPro" id="IPR037524">
    <property type="entry name" value="PA14/GLEYA"/>
</dbReference>
<evidence type="ECO:0000256" key="16">
    <source>
        <dbReference type="SAM" id="MobiDB-lite"/>
    </source>
</evidence>
<accession>A0A8T9BT51</accession>
<dbReference type="InterPro" id="IPR025444">
    <property type="entry name" value="Monooxy_af470"/>
</dbReference>
<evidence type="ECO:0000256" key="11">
    <source>
        <dbReference type="ARBA" id="ARBA00023326"/>
    </source>
</evidence>
<dbReference type="PANTHER" id="PTHR42715">
    <property type="entry name" value="BETA-GLUCOSIDASE"/>
    <property type="match status" value="1"/>
</dbReference>
<dbReference type="Gene3D" id="3.40.50.1700">
    <property type="entry name" value="Glycoside hydrolase family 3 C-terminal domain"/>
    <property type="match status" value="1"/>
</dbReference>
<sequence>MSSHNGTPAKRQLHRFHTTNHHATAGTGVYHVAASGSEVAAPPSKALQDNNQPCQDDLVLPPDAGPRKAKRARTEVTRSSMSYPRKRAVRACQLCRTRKTKCNNIRPICGACSQIDATCIYEDSSDHSSFDPASLMMLERLNQIIDILHTSAVPGAISMQQPSSEAFNTGHHGQNESIWDEVSSISAGFQRAQESQMKNNEYTPAINQQIASRNATISARDHSSTDYLRIPPCATSTSGILQWPVFEAEFPLNCLNTSFVPSYDEQAEHSEISSVRSSAGGFGVQEEEIEGLVEDFLTFVHIKNPILHPDTLRSYARKVAENGPRWDSKSCLVYLTCALGCLAQAFELKDFSPPDPSTTQKRTSASRDNHKLRRAEAYYNVARKRIGLLVPSLITAHCVFFSGVYLMYNMQPLQGWYNFYQAATLTHMCLKSSTSTDEKTIRLEQCLYWSCFKSECEMGGELSLAVSALGSLEYPHLFPTPPSVPSSATDRTSPHADIVSDSCSPAVSTPYSRRADSFITYNEDQSWYYYLTEIALRRIGNRVLNTFYKDGFMSWLNLSPQAISGMINIAKQFDDEILQRIDGLPDSLRCDHADMSASPPGELAHVVRARVVEIQNWLCRPFLFYAIHNPAHDILQEVIRPFVDRALQYAVRIVGSVAHRHRHHGTWYALRSAENMASINVEDILSKLTTREKVELLSGTDFWHTKAFPKYGVPSLRLSDGPNGVRGQRNFCGTPGAHKVLPCGTALGATWDQDLLFRAGKLMSDEGKAKGAHVILGPCINMQRGPLGGRGFESISEDPVLSGLSAAALTAGIQSEGLVACIKHFVCNDQEHQRNTYDALITERALREIYLRPFQLVARDSKPGCFMTSYNKVNGVHASENKKLLQTTLRDEWGFDGVVMSDWFGTYSTSAAVKAGMDLEMPGPTRFRGNALGHAISCGKVSLEVLDDRARAMLNLVNRCAASGVKERAEEVELNTPETSSLLRKLATDSTVLLKNDNNVLPLSKSKTIVVIGPNAKVSTFCGGGSSALAPYYAVTPYDGIVSKTSCKEVPFTVGAYSHKELPLLGPSLRTADGQIGVSFSAYLEPPTVGNSRERVDYKIVKKTDMFMFDYVCPKDTKGIWYADIEGFLTPDMDGDFELGLCVYGTAKLYVDGNLIIDNESKQRQGTVFFGNGTLEEIGMISVKKGQTYHLKVEYASAATNKLGGGGVIRFGGGGVRIGGAYKIDPMEEIDRAVELAKKADQVVVCAGLNADWEGEGNDRQDMLLPGHLNMLISRVAKSNPNTAVVLQAGSPVEMPWIDDVASVIQAWYGGNECGNAIADVLFGDVSPSGKLSLSFPRRVKDNPTYLNYRSERGRTLYGEDIYVGYRYYEAVDQEVLFPFGHGLSYTKFSFSDLHVTNDAATGVLRVSCSIKNTGSVPGAEVAQVYITQRNPSIRRPIKELVGFNKVFLQPGEEKVVTIEMQTKYAASFWDEGRNKWIVEKDKYDLLVGNSSALAVDSEDGTVLKGDFEGILEGSGFMNGKNQVKTKHGKEESKDLKEAKANSRNNGRNLIHSQFSISDWLVIGSCLQALIILVSPYPVAYSLAPTFALAAYKITKTICITCGLHANPHMAGVRIGRTTAIFPAPDGSFDRNKGDAFGGEGICVFLLLTKCNHPLGMMYPPFKIMLGHGRAMFTELEKNAAAHGFLGHSTYDSTEDRTKPVNMSILYFRSLEHVYKFAHSTVHRAGWDWFTEMGAGVQQVSIAHEVYDVLEGRWENVYVNAKPCGFAATSHAIKADGVERQWVCPLVDAKKMGGRQRMEPVKG</sequence>
<dbReference type="EMBL" id="QGMF01000026">
    <property type="protein sequence ID" value="TVY21142.1"/>
    <property type="molecule type" value="Genomic_DNA"/>
</dbReference>
<keyword evidence="11" id="KW-0624">Polysaccharide degradation</keyword>
<dbReference type="Gene3D" id="2.60.40.10">
    <property type="entry name" value="Immunoglobulins"/>
    <property type="match status" value="1"/>
</dbReference>
<evidence type="ECO:0000256" key="17">
    <source>
        <dbReference type="SAM" id="Phobius"/>
    </source>
</evidence>
<organism evidence="20 21">
    <name type="scientific">Lachnellula arida</name>
    <dbReference type="NCBI Taxonomy" id="1316785"/>
    <lineage>
        <taxon>Eukaryota</taxon>
        <taxon>Fungi</taxon>
        <taxon>Dikarya</taxon>
        <taxon>Ascomycota</taxon>
        <taxon>Pezizomycotina</taxon>
        <taxon>Leotiomycetes</taxon>
        <taxon>Helotiales</taxon>
        <taxon>Lachnaceae</taxon>
        <taxon>Lachnellula</taxon>
    </lineage>
</organism>
<dbReference type="InterPro" id="IPR013783">
    <property type="entry name" value="Ig-like_fold"/>
</dbReference>
<dbReference type="GO" id="GO:0000981">
    <property type="term" value="F:DNA-binding transcription factor activity, RNA polymerase II-specific"/>
    <property type="evidence" value="ECO:0007669"/>
    <property type="project" value="InterPro"/>
</dbReference>
<keyword evidence="17" id="KW-1133">Transmembrane helix</keyword>
<evidence type="ECO:0000313" key="21">
    <source>
        <dbReference type="Proteomes" id="UP000469559"/>
    </source>
</evidence>
<dbReference type="Gene3D" id="3.20.20.300">
    <property type="entry name" value="Glycoside hydrolase, family 3, N-terminal domain"/>
    <property type="match status" value="1"/>
</dbReference>
<keyword evidence="7" id="KW-0325">Glycoprotein</keyword>
<dbReference type="Proteomes" id="UP000469559">
    <property type="component" value="Unassembled WGS sequence"/>
</dbReference>
<comment type="caution">
    <text evidence="20">The sequence shown here is derived from an EMBL/GenBank/DDBJ whole genome shotgun (WGS) entry which is preliminary data.</text>
</comment>
<dbReference type="InterPro" id="IPR036881">
    <property type="entry name" value="Glyco_hydro_3_C_sf"/>
</dbReference>
<evidence type="ECO:0000256" key="3">
    <source>
        <dbReference type="ARBA" id="ARBA00005336"/>
    </source>
</evidence>
<feature type="transmembrane region" description="Helical" evidence="17">
    <location>
        <begin position="386"/>
        <end position="408"/>
    </location>
</feature>
<keyword evidence="10" id="KW-0326">Glycosidase</keyword>
<dbReference type="SMART" id="SM00758">
    <property type="entry name" value="PA14"/>
    <property type="match status" value="1"/>
</dbReference>
<evidence type="ECO:0000256" key="5">
    <source>
        <dbReference type="ARBA" id="ARBA00022801"/>
    </source>
</evidence>
<evidence type="ECO:0000256" key="4">
    <source>
        <dbReference type="ARBA" id="ARBA00012744"/>
    </source>
</evidence>
<dbReference type="GO" id="GO:0030245">
    <property type="term" value="P:cellulose catabolic process"/>
    <property type="evidence" value="ECO:0007669"/>
    <property type="project" value="UniProtKB-KW"/>
</dbReference>
<dbReference type="InterPro" id="IPR036864">
    <property type="entry name" value="Zn2-C6_fun-type_DNA-bd_sf"/>
</dbReference>
<feature type="region of interest" description="Disordered" evidence="16">
    <location>
        <begin position="40"/>
        <end position="82"/>
    </location>
</feature>
<dbReference type="Gene3D" id="2.60.120.260">
    <property type="entry name" value="Galactose-binding domain-like"/>
    <property type="match status" value="1"/>
</dbReference>
<dbReference type="GO" id="GO:0008270">
    <property type="term" value="F:zinc ion binding"/>
    <property type="evidence" value="ECO:0007669"/>
    <property type="project" value="InterPro"/>
</dbReference>
<dbReference type="Pfam" id="PF07691">
    <property type="entry name" value="PA14"/>
    <property type="match status" value="1"/>
</dbReference>
<dbReference type="SUPFAM" id="SSF52279">
    <property type="entry name" value="Beta-D-glucan exohydrolase, C-terminal domain"/>
    <property type="match status" value="1"/>
</dbReference>
<evidence type="ECO:0000256" key="12">
    <source>
        <dbReference type="ARBA" id="ARBA00039569"/>
    </source>
</evidence>
<evidence type="ECO:0000256" key="13">
    <source>
        <dbReference type="ARBA" id="ARBA00041279"/>
    </source>
</evidence>
<dbReference type="InterPro" id="IPR036962">
    <property type="entry name" value="Glyco_hydro_3_N_sf"/>
</dbReference>
<keyword evidence="5" id="KW-0378">Hydrolase</keyword>
<protein>
    <recommendedName>
        <fullName evidence="12">Probable beta-glucosidase I</fullName>
        <ecNumber evidence="4">3.2.1.21</ecNumber>
    </recommendedName>
    <alternativeName>
        <fullName evidence="13">Beta-D-glucoside glucohydrolase I</fullName>
    </alternativeName>
    <alternativeName>
        <fullName evidence="14">Cellobiase I</fullName>
    </alternativeName>
    <alternativeName>
        <fullName evidence="15">Gentiobiase I</fullName>
    </alternativeName>
</protein>
<dbReference type="Gene3D" id="4.10.240.10">
    <property type="entry name" value="Zn(2)-C6 fungal-type DNA-binding domain"/>
    <property type="match status" value="1"/>
</dbReference>
<dbReference type="GO" id="GO:0008422">
    <property type="term" value="F:beta-glucosidase activity"/>
    <property type="evidence" value="ECO:0007669"/>
    <property type="project" value="UniProtKB-EC"/>
</dbReference>
<gene>
    <name evidence="20" type="primary">bglI_1</name>
    <name evidence="20" type="ORF">LARI1_G001071</name>
</gene>
<keyword evidence="6" id="KW-0136">Cellulose degradation</keyword>
<dbReference type="PROSITE" id="PS50048">
    <property type="entry name" value="ZN2_CY6_FUNGAL_2"/>
    <property type="match status" value="1"/>
</dbReference>
<dbReference type="EC" id="3.2.1.21" evidence="4"/>
<proteinExistence type="inferred from homology"/>
<dbReference type="FunFam" id="2.60.40.10:FF:000495">
    <property type="entry name" value="Periplasmic beta-glucosidase"/>
    <property type="match status" value="1"/>
</dbReference>
<dbReference type="Pfam" id="PF13826">
    <property type="entry name" value="Monooxy_af470-like"/>
    <property type="match status" value="1"/>
</dbReference>
<dbReference type="CDD" id="cd12148">
    <property type="entry name" value="fungal_TF_MHR"/>
    <property type="match status" value="1"/>
</dbReference>
<comment type="catalytic activity">
    <reaction evidence="1">
        <text>Hydrolysis of terminal, non-reducing beta-D-glucosyl residues with release of beta-D-glucose.</text>
        <dbReference type="EC" id="3.2.1.21"/>
    </reaction>
</comment>
<dbReference type="Pfam" id="PF14310">
    <property type="entry name" value="Fn3-like"/>
    <property type="match status" value="1"/>
</dbReference>
<keyword evidence="8" id="KW-0539">Nucleus</keyword>
<keyword evidence="9" id="KW-0119">Carbohydrate metabolism</keyword>
<dbReference type="InterPro" id="IPR017853">
    <property type="entry name" value="GH"/>
</dbReference>